<dbReference type="RefSeq" id="WP_166317197.1">
    <property type="nucleotide sequence ID" value="NZ_CP049866.1"/>
</dbReference>
<evidence type="ECO:0000313" key="9">
    <source>
        <dbReference type="EMBL" id="QIK75416.1"/>
    </source>
</evidence>
<evidence type="ECO:0000256" key="1">
    <source>
        <dbReference type="ARBA" id="ARBA00009375"/>
    </source>
</evidence>
<feature type="binding site" evidence="4 6">
    <location>
        <position position="121"/>
    </location>
    <ligand>
        <name>substrate</name>
    </ligand>
</feature>
<dbReference type="FunFam" id="3.30.70.580:FF:000001">
    <property type="entry name" value="tRNA pseudouridine synthase A"/>
    <property type="match status" value="1"/>
</dbReference>
<evidence type="ECO:0000256" key="4">
    <source>
        <dbReference type="HAMAP-Rule" id="MF_00171"/>
    </source>
</evidence>
<dbReference type="FunFam" id="3.30.70.660:FF:000003">
    <property type="entry name" value="tRNA pseudouridine synthase A"/>
    <property type="match status" value="1"/>
</dbReference>
<dbReference type="InterPro" id="IPR001406">
    <property type="entry name" value="PsdUridine_synth_TruA"/>
</dbReference>
<dbReference type="InterPro" id="IPR020097">
    <property type="entry name" value="PsdUridine_synth_TruA_a/b_dom"/>
</dbReference>
<protein>
    <recommendedName>
        <fullName evidence="4">tRNA pseudouridine synthase A</fullName>
        <ecNumber evidence="4">5.4.99.12</ecNumber>
    </recommendedName>
    <alternativeName>
        <fullName evidence="4">tRNA pseudouridine(38-40) synthase</fullName>
    </alternativeName>
    <alternativeName>
        <fullName evidence="4">tRNA pseudouridylate synthase I</fullName>
    </alternativeName>
    <alternativeName>
        <fullName evidence="4">tRNA-uridine isomerase I</fullName>
    </alternativeName>
</protein>
<evidence type="ECO:0000256" key="6">
    <source>
        <dbReference type="PIRSR" id="PIRSR001430-2"/>
    </source>
</evidence>
<feature type="domain" description="Pseudouridine synthase I TruA alpha/beta" evidence="8">
    <location>
        <begin position="159"/>
        <end position="257"/>
    </location>
</feature>
<dbReference type="GO" id="GO:0003723">
    <property type="term" value="F:RNA binding"/>
    <property type="evidence" value="ECO:0007669"/>
    <property type="project" value="InterPro"/>
</dbReference>
<accession>A0A6G7YFG8</accession>
<dbReference type="GO" id="GO:0160147">
    <property type="term" value="F:tRNA pseudouridine(38-40) synthase activity"/>
    <property type="evidence" value="ECO:0007669"/>
    <property type="project" value="UniProtKB-EC"/>
</dbReference>
<evidence type="ECO:0000259" key="8">
    <source>
        <dbReference type="Pfam" id="PF01416"/>
    </source>
</evidence>
<dbReference type="EMBL" id="CP049866">
    <property type="protein sequence ID" value="QIK75416.1"/>
    <property type="molecule type" value="Genomic_DNA"/>
</dbReference>
<comment type="function">
    <text evidence="4">Formation of pseudouridine at positions 38, 39 and 40 in the anticodon stem and loop of transfer RNAs.</text>
</comment>
<dbReference type="NCBIfam" id="TIGR00071">
    <property type="entry name" value="hisT_truA"/>
    <property type="match status" value="1"/>
</dbReference>
<dbReference type="PIRSF" id="PIRSF001430">
    <property type="entry name" value="tRNA_psdUrid_synth"/>
    <property type="match status" value="1"/>
</dbReference>
<dbReference type="CDD" id="cd02570">
    <property type="entry name" value="PseudoU_synth_EcTruA"/>
    <property type="match status" value="1"/>
</dbReference>
<dbReference type="EC" id="5.4.99.12" evidence="4"/>
<evidence type="ECO:0000256" key="3">
    <source>
        <dbReference type="ARBA" id="ARBA00023235"/>
    </source>
</evidence>
<keyword evidence="10" id="KW-1185">Reference proteome</keyword>
<dbReference type="Gene3D" id="3.30.70.660">
    <property type="entry name" value="Pseudouridine synthase I, catalytic domain, C-terminal subdomain"/>
    <property type="match status" value="1"/>
</dbReference>
<sequence>MRIRLDLAYDGTDFRGWATQPGLRTVQGTLEDALATALRVPSVRVVCAGRTDAGVHARGQVVHADVSPERIEAFAGRRREGPLQALMRRLNGLLPADLRVRALTEAEPGFDARFSASWRRYAYRVADSAELVDPLVRHHVLVWPRSLDVEAMNQASLPLVGLQDFASFCRRREGATTIRSLGEFSWSRNREGIVEARVVADAFCHTMVRSLVGCVLAVGDGTRPVGWPAEVMAGRSRAQAVKVVEPRGLTLEQVGYPLGEELLVQATRARNLRTLPDD</sequence>
<proteinExistence type="inferred from homology"/>
<dbReference type="InterPro" id="IPR020095">
    <property type="entry name" value="PsdUridine_synth_TruA_C"/>
</dbReference>
<feature type="active site" description="Nucleophile" evidence="4 5">
    <location>
        <position position="52"/>
    </location>
</feature>
<dbReference type="SUPFAM" id="SSF55120">
    <property type="entry name" value="Pseudouridine synthase"/>
    <property type="match status" value="1"/>
</dbReference>
<organism evidence="9 10">
    <name type="scientific">Nocardioides piscis</name>
    <dbReference type="NCBI Taxonomy" id="2714938"/>
    <lineage>
        <taxon>Bacteria</taxon>
        <taxon>Bacillati</taxon>
        <taxon>Actinomycetota</taxon>
        <taxon>Actinomycetes</taxon>
        <taxon>Propionibacteriales</taxon>
        <taxon>Nocardioidaceae</taxon>
        <taxon>Nocardioides</taxon>
    </lineage>
</organism>
<keyword evidence="3 4" id="KW-0413">Isomerase</keyword>
<dbReference type="Pfam" id="PF01416">
    <property type="entry name" value="PseudoU_synth_1"/>
    <property type="match status" value="1"/>
</dbReference>
<reference evidence="9 10" key="1">
    <citation type="submission" date="2020-03" db="EMBL/GenBank/DDBJ databases">
        <title>Nocardioides sp. nov., isolated from fish.</title>
        <authorList>
            <person name="Hyun D.-W."/>
            <person name="Bae J.-W."/>
        </authorList>
    </citation>
    <scope>NUCLEOTIDE SEQUENCE [LARGE SCALE GENOMIC DNA]</scope>
    <source>
        <strain evidence="9 10">HDW12A</strain>
    </source>
</reference>
<comment type="catalytic activity">
    <reaction evidence="4 7">
        <text>uridine(38/39/40) in tRNA = pseudouridine(38/39/40) in tRNA</text>
        <dbReference type="Rhea" id="RHEA:22376"/>
        <dbReference type="Rhea" id="RHEA-COMP:10085"/>
        <dbReference type="Rhea" id="RHEA-COMP:10087"/>
        <dbReference type="ChEBI" id="CHEBI:65314"/>
        <dbReference type="ChEBI" id="CHEBI:65315"/>
        <dbReference type="EC" id="5.4.99.12"/>
    </reaction>
</comment>
<dbReference type="PANTHER" id="PTHR11142:SF0">
    <property type="entry name" value="TRNA PSEUDOURIDINE SYNTHASE-LIKE 1"/>
    <property type="match status" value="1"/>
</dbReference>
<name>A0A6G7YFG8_9ACTN</name>
<dbReference type="Proteomes" id="UP000502035">
    <property type="component" value="Chromosome"/>
</dbReference>
<comment type="similarity">
    <text evidence="1 4 7">Belongs to the tRNA pseudouridine synthase TruA family.</text>
</comment>
<evidence type="ECO:0000256" key="7">
    <source>
        <dbReference type="RuleBase" id="RU003792"/>
    </source>
</evidence>
<evidence type="ECO:0000313" key="10">
    <source>
        <dbReference type="Proteomes" id="UP000502035"/>
    </source>
</evidence>
<comment type="caution">
    <text evidence="4">Lacks conserved residue(s) required for the propagation of feature annotation.</text>
</comment>
<dbReference type="PANTHER" id="PTHR11142">
    <property type="entry name" value="PSEUDOURIDYLATE SYNTHASE"/>
    <property type="match status" value="1"/>
</dbReference>
<dbReference type="Gene3D" id="3.30.70.580">
    <property type="entry name" value="Pseudouridine synthase I, catalytic domain, N-terminal subdomain"/>
    <property type="match status" value="1"/>
</dbReference>
<dbReference type="GO" id="GO:0031119">
    <property type="term" value="P:tRNA pseudouridine synthesis"/>
    <property type="evidence" value="ECO:0007669"/>
    <property type="project" value="UniProtKB-UniRule"/>
</dbReference>
<dbReference type="InterPro" id="IPR020103">
    <property type="entry name" value="PsdUridine_synth_cat_dom_sf"/>
</dbReference>
<dbReference type="HAMAP" id="MF_00171">
    <property type="entry name" value="TruA"/>
    <property type="match status" value="1"/>
</dbReference>
<dbReference type="InterPro" id="IPR020094">
    <property type="entry name" value="TruA/RsuA/RluB/E/F_N"/>
</dbReference>
<dbReference type="KEGG" id="npi:G7071_08180"/>
<comment type="subunit">
    <text evidence="4">Homodimer.</text>
</comment>
<evidence type="ECO:0000256" key="5">
    <source>
        <dbReference type="PIRSR" id="PIRSR001430-1"/>
    </source>
</evidence>
<dbReference type="AlphaFoldDB" id="A0A6G7YFG8"/>
<gene>
    <name evidence="4 9" type="primary">truA</name>
    <name evidence="9" type="ORF">G7071_08180</name>
</gene>
<keyword evidence="2 4" id="KW-0819">tRNA processing</keyword>
<evidence type="ECO:0000256" key="2">
    <source>
        <dbReference type="ARBA" id="ARBA00022694"/>
    </source>
</evidence>